<keyword evidence="3" id="KW-1185">Reference proteome</keyword>
<dbReference type="KEGG" id="nnv:QNH39_11240"/>
<accession>A0AA95MY72</accession>
<keyword evidence="1" id="KW-1133">Transmembrane helix</keyword>
<evidence type="ECO:0000313" key="2">
    <source>
        <dbReference type="EMBL" id="WHY88368.1"/>
    </source>
</evidence>
<feature type="transmembrane region" description="Helical" evidence="1">
    <location>
        <begin position="7"/>
        <end position="26"/>
    </location>
</feature>
<reference evidence="2" key="1">
    <citation type="submission" date="2023-05" db="EMBL/GenBank/DDBJ databases">
        <title>Comparative genomics of Bacillaceae isolates and their secondary metabolite potential.</title>
        <authorList>
            <person name="Song L."/>
            <person name="Nielsen L.J."/>
            <person name="Mohite O."/>
            <person name="Xu X."/>
            <person name="Weber T."/>
            <person name="Kovacs A.T."/>
        </authorList>
    </citation>
    <scope>NUCLEOTIDE SEQUENCE</scope>
    <source>
        <strain evidence="2">XLM17</strain>
    </source>
</reference>
<dbReference type="Proteomes" id="UP001178288">
    <property type="component" value="Chromosome"/>
</dbReference>
<dbReference type="AlphaFoldDB" id="A0AA95MY72"/>
<evidence type="ECO:0000313" key="3">
    <source>
        <dbReference type="Proteomes" id="UP001178288"/>
    </source>
</evidence>
<proteinExistence type="predicted"/>
<keyword evidence="1" id="KW-0812">Transmembrane</keyword>
<keyword evidence="1" id="KW-0472">Membrane</keyword>
<organism evidence="2 3">
    <name type="scientific">Neobacillus novalis</name>
    <dbReference type="NCBI Taxonomy" id="220687"/>
    <lineage>
        <taxon>Bacteria</taxon>
        <taxon>Bacillati</taxon>
        <taxon>Bacillota</taxon>
        <taxon>Bacilli</taxon>
        <taxon>Bacillales</taxon>
        <taxon>Bacillaceae</taxon>
        <taxon>Neobacillus</taxon>
    </lineage>
</organism>
<dbReference type="EMBL" id="CP126114">
    <property type="protein sequence ID" value="WHY88368.1"/>
    <property type="molecule type" value="Genomic_DNA"/>
</dbReference>
<sequence length="70" mass="8744">MSFWITICGLFFGLLIIIEELIYYSWNRYVYGPNLERRRKWKKRLTAVFRLFKRKRQTEIHEMESEKSSH</sequence>
<dbReference type="RefSeq" id="WP_066086100.1">
    <property type="nucleotide sequence ID" value="NZ_CP126114.1"/>
</dbReference>
<name>A0AA95MY72_9BACI</name>
<evidence type="ECO:0000256" key="1">
    <source>
        <dbReference type="SAM" id="Phobius"/>
    </source>
</evidence>
<protein>
    <submittedName>
        <fullName evidence="2">Uncharacterized protein</fullName>
    </submittedName>
</protein>
<gene>
    <name evidence="2" type="ORF">QNH39_11240</name>
</gene>